<proteinExistence type="inferred from homology"/>
<dbReference type="Pfam" id="PF04542">
    <property type="entry name" value="Sigma70_r2"/>
    <property type="match status" value="1"/>
</dbReference>
<name>A0A3D8YIQ7_9BACT</name>
<dbReference type="InterPro" id="IPR014284">
    <property type="entry name" value="RNA_pol_sigma-70_dom"/>
</dbReference>
<keyword evidence="4" id="KW-0804">Transcription</keyword>
<sequence>MKFFLNRKYNDVTELVRACQRLDPKAQTIFYDRYKSELTAICSRYAKTKAEAEDIYQESFIKVFNNLSEVADPNAIDAWIKSIVVRTAINYYHRTTKNELRSTGPEDHVASIESDDYERIIETMRLNDLRDIIGKLPDGYRIIINLHLIDGYSHVEIAEMLNISDSTSRSQFYRGRNLLIRKLQQYGINSYEIP</sequence>
<dbReference type="NCBIfam" id="TIGR02937">
    <property type="entry name" value="sigma70-ECF"/>
    <property type="match status" value="1"/>
</dbReference>
<dbReference type="Proteomes" id="UP000256373">
    <property type="component" value="Unassembled WGS sequence"/>
</dbReference>
<dbReference type="AlphaFoldDB" id="A0A3D8YIQ7"/>
<dbReference type="InterPro" id="IPR013324">
    <property type="entry name" value="RNA_pol_sigma_r3/r4-like"/>
</dbReference>
<dbReference type="GO" id="GO:0016987">
    <property type="term" value="F:sigma factor activity"/>
    <property type="evidence" value="ECO:0007669"/>
    <property type="project" value="UniProtKB-KW"/>
</dbReference>
<dbReference type="OrthoDB" id="941544at2"/>
<dbReference type="InterPro" id="IPR013325">
    <property type="entry name" value="RNA_pol_sigma_r2"/>
</dbReference>
<dbReference type="GO" id="GO:0003677">
    <property type="term" value="F:DNA binding"/>
    <property type="evidence" value="ECO:0007669"/>
    <property type="project" value="InterPro"/>
</dbReference>
<protein>
    <submittedName>
        <fullName evidence="7">RNA polymerase subunit sigma-24</fullName>
    </submittedName>
</protein>
<evidence type="ECO:0000256" key="4">
    <source>
        <dbReference type="ARBA" id="ARBA00023163"/>
    </source>
</evidence>
<comment type="similarity">
    <text evidence="1">Belongs to the sigma-70 factor family. ECF subfamily.</text>
</comment>
<dbReference type="CDD" id="cd06171">
    <property type="entry name" value="Sigma70_r4"/>
    <property type="match status" value="1"/>
</dbReference>
<evidence type="ECO:0000256" key="1">
    <source>
        <dbReference type="ARBA" id="ARBA00010641"/>
    </source>
</evidence>
<dbReference type="Pfam" id="PF08281">
    <property type="entry name" value="Sigma70_r4_2"/>
    <property type="match status" value="1"/>
</dbReference>
<comment type="caution">
    <text evidence="7">The sequence shown here is derived from an EMBL/GenBank/DDBJ whole genome shotgun (WGS) entry which is preliminary data.</text>
</comment>
<evidence type="ECO:0000259" key="6">
    <source>
        <dbReference type="Pfam" id="PF08281"/>
    </source>
</evidence>
<evidence type="ECO:0000256" key="3">
    <source>
        <dbReference type="ARBA" id="ARBA00023082"/>
    </source>
</evidence>
<dbReference type="InterPro" id="IPR013249">
    <property type="entry name" value="RNA_pol_sigma70_r4_t2"/>
</dbReference>
<evidence type="ECO:0000256" key="2">
    <source>
        <dbReference type="ARBA" id="ARBA00023015"/>
    </source>
</evidence>
<reference evidence="7 8" key="1">
    <citation type="submission" date="2018-07" db="EMBL/GenBank/DDBJ databases">
        <title>Dyadobacter roseus sp. nov., isolated from rose rhizosphere soil.</title>
        <authorList>
            <person name="Chen L."/>
        </authorList>
    </citation>
    <scope>NUCLEOTIDE SEQUENCE [LARGE SCALE GENOMIC DNA]</scope>
    <source>
        <strain evidence="7 8">RS19</strain>
    </source>
</reference>
<dbReference type="RefSeq" id="WP_115829348.1">
    <property type="nucleotide sequence ID" value="NZ_QNUL01000002.1"/>
</dbReference>
<feature type="domain" description="RNA polymerase sigma-70 region 2" evidence="5">
    <location>
        <begin position="30"/>
        <end position="96"/>
    </location>
</feature>
<accession>A0A3D8YIQ7</accession>
<dbReference type="SUPFAM" id="SSF88659">
    <property type="entry name" value="Sigma3 and sigma4 domains of RNA polymerase sigma factors"/>
    <property type="match status" value="1"/>
</dbReference>
<gene>
    <name evidence="7" type="ORF">DSL64_03920</name>
</gene>
<dbReference type="GO" id="GO:0006352">
    <property type="term" value="P:DNA-templated transcription initiation"/>
    <property type="evidence" value="ECO:0007669"/>
    <property type="project" value="InterPro"/>
</dbReference>
<dbReference type="InterPro" id="IPR036388">
    <property type="entry name" value="WH-like_DNA-bd_sf"/>
</dbReference>
<dbReference type="PANTHER" id="PTHR43133">
    <property type="entry name" value="RNA POLYMERASE ECF-TYPE SIGMA FACTO"/>
    <property type="match status" value="1"/>
</dbReference>
<organism evidence="7 8">
    <name type="scientific">Dyadobacter luteus</name>
    <dbReference type="NCBI Taxonomy" id="2259619"/>
    <lineage>
        <taxon>Bacteria</taxon>
        <taxon>Pseudomonadati</taxon>
        <taxon>Bacteroidota</taxon>
        <taxon>Cytophagia</taxon>
        <taxon>Cytophagales</taxon>
        <taxon>Spirosomataceae</taxon>
        <taxon>Dyadobacter</taxon>
    </lineage>
</organism>
<dbReference type="EMBL" id="QNUL01000002">
    <property type="protein sequence ID" value="REA63600.1"/>
    <property type="molecule type" value="Genomic_DNA"/>
</dbReference>
<dbReference type="Gene3D" id="1.10.1740.10">
    <property type="match status" value="1"/>
</dbReference>
<feature type="domain" description="RNA polymerase sigma factor 70 region 4 type 2" evidence="6">
    <location>
        <begin position="127"/>
        <end position="177"/>
    </location>
</feature>
<evidence type="ECO:0000313" key="8">
    <source>
        <dbReference type="Proteomes" id="UP000256373"/>
    </source>
</evidence>
<dbReference type="Gene3D" id="1.10.10.10">
    <property type="entry name" value="Winged helix-like DNA-binding domain superfamily/Winged helix DNA-binding domain"/>
    <property type="match status" value="1"/>
</dbReference>
<keyword evidence="3" id="KW-0731">Sigma factor</keyword>
<dbReference type="InterPro" id="IPR039425">
    <property type="entry name" value="RNA_pol_sigma-70-like"/>
</dbReference>
<evidence type="ECO:0000313" key="7">
    <source>
        <dbReference type="EMBL" id="REA63600.1"/>
    </source>
</evidence>
<dbReference type="InterPro" id="IPR007627">
    <property type="entry name" value="RNA_pol_sigma70_r2"/>
</dbReference>
<keyword evidence="2" id="KW-0805">Transcription regulation</keyword>
<dbReference type="SUPFAM" id="SSF88946">
    <property type="entry name" value="Sigma2 domain of RNA polymerase sigma factors"/>
    <property type="match status" value="1"/>
</dbReference>
<keyword evidence="8" id="KW-1185">Reference proteome</keyword>
<dbReference type="PANTHER" id="PTHR43133:SF60">
    <property type="entry name" value="RNA POLYMERASE SIGMA FACTOR SIGV"/>
    <property type="match status" value="1"/>
</dbReference>
<evidence type="ECO:0000259" key="5">
    <source>
        <dbReference type="Pfam" id="PF04542"/>
    </source>
</evidence>